<sequence>METAIESKTSASTHLWYSDLALCTGSKKDKARVPHTHSSLYIFPLYLIWYNTVHWVPWLPGPNPEEGSTRGCSAMQHCDRTAAFG</sequence>
<dbReference type="AlphaFoldDB" id="A0AAV2ZXV3"/>
<gene>
    <name evidence="1" type="ORF">GDO54_015379</name>
</gene>
<protein>
    <submittedName>
        <fullName evidence="1">Uncharacterized protein</fullName>
    </submittedName>
</protein>
<keyword evidence="2" id="KW-1185">Reference proteome</keyword>
<comment type="caution">
    <text evidence="1">The sequence shown here is derived from an EMBL/GenBank/DDBJ whole genome shotgun (WGS) entry which is preliminary data.</text>
</comment>
<proteinExistence type="predicted"/>
<organism evidence="1 2">
    <name type="scientific">Pyxicephalus adspersus</name>
    <name type="common">African bullfrog</name>
    <dbReference type="NCBI Taxonomy" id="30357"/>
    <lineage>
        <taxon>Eukaryota</taxon>
        <taxon>Metazoa</taxon>
        <taxon>Chordata</taxon>
        <taxon>Craniata</taxon>
        <taxon>Vertebrata</taxon>
        <taxon>Euteleostomi</taxon>
        <taxon>Amphibia</taxon>
        <taxon>Batrachia</taxon>
        <taxon>Anura</taxon>
        <taxon>Neobatrachia</taxon>
        <taxon>Ranoidea</taxon>
        <taxon>Pyxicephalidae</taxon>
        <taxon>Pyxicephalinae</taxon>
        <taxon>Pyxicephalus</taxon>
    </lineage>
</organism>
<dbReference type="Proteomes" id="UP001181693">
    <property type="component" value="Unassembled WGS sequence"/>
</dbReference>
<evidence type="ECO:0000313" key="1">
    <source>
        <dbReference type="EMBL" id="DBA19564.1"/>
    </source>
</evidence>
<accession>A0AAV2ZXV3</accession>
<evidence type="ECO:0000313" key="2">
    <source>
        <dbReference type="Proteomes" id="UP001181693"/>
    </source>
</evidence>
<reference evidence="1" key="1">
    <citation type="thesis" date="2020" institute="ProQuest LLC" country="789 East Eisenhower Parkway, Ann Arbor, MI, USA">
        <title>Comparative Genomics and Chromosome Evolution.</title>
        <authorList>
            <person name="Mudd A.B."/>
        </authorList>
    </citation>
    <scope>NUCLEOTIDE SEQUENCE</scope>
    <source>
        <strain evidence="1">1538</strain>
        <tissue evidence="1">Blood</tissue>
    </source>
</reference>
<dbReference type="EMBL" id="DYDO01000008">
    <property type="protein sequence ID" value="DBA19564.1"/>
    <property type="molecule type" value="Genomic_DNA"/>
</dbReference>
<name>A0AAV2ZXV3_PYXAD</name>